<name>A0A1G5AEE3_9FIRM</name>
<organism evidence="2 3">
    <name type="scientific">Alkaliphilus peptidifermentans DSM 18978</name>
    <dbReference type="NCBI Taxonomy" id="1120976"/>
    <lineage>
        <taxon>Bacteria</taxon>
        <taxon>Bacillati</taxon>
        <taxon>Bacillota</taxon>
        <taxon>Clostridia</taxon>
        <taxon>Peptostreptococcales</taxon>
        <taxon>Natronincolaceae</taxon>
        <taxon>Alkaliphilus</taxon>
    </lineage>
</organism>
<evidence type="ECO:0000313" key="3">
    <source>
        <dbReference type="Proteomes" id="UP000198636"/>
    </source>
</evidence>
<dbReference type="RefSeq" id="WP_176758794.1">
    <property type="nucleotide sequence ID" value="NZ_FMUS01000001.1"/>
</dbReference>
<protein>
    <submittedName>
        <fullName evidence="2">VTC domain-containing protein</fullName>
    </submittedName>
</protein>
<dbReference type="EMBL" id="FMUS01000001">
    <property type="protein sequence ID" value="SCX76247.1"/>
    <property type="molecule type" value="Genomic_DNA"/>
</dbReference>
<dbReference type="GO" id="GO:0006799">
    <property type="term" value="P:polyphosphate biosynthetic process"/>
    <property type="evidence" value="ECO:0007669"/>
    <property type="project" value="UniProtKB-ARBA"/>
</dbReference>
<gene>
    <name evidence="2" type="ORF">SAMN03080606_00089</name>
</gene>
<accession>A0A1G5AEE3</accession>
<dbReference type="InterPro" id="IPR042267">
    <property type="entry name" value="VTC_sf"/>
</dbReference>
<evidence type="ECO:0000259" key="1">
    <source>
        <dbReference type="Pfam" id="PF09359"/>
    </source>
</evidence>
<dbReference type="AlphaFoldDB" id="A0A1G5AEE3"/>
<dbReference type="Proteomes" id="UP000198636">
    <property type="component" value="Unassembled WGS sequence"/>
</dbReference>
<dbReference type="Pfam" id="PF09359">
    <property type="entry name" value="VTC"/>
    <property type="match status" value="1"/>
</dbReference>
<keyword evidence="3" id="KW-1185">Reference proteome</keyword>
<proteinExistence type="predicted"/>
<reference evidence="2 3" key="1">
    <citation type="submission" date="2016-10" db="EMBL/GenBank/DDBJ databases">
        <authorList>
            <person name="de Groot N.N."/>
        </authorList>
    </citation>
    <scope>NUCLEOTIDE SEQUENCE [LARGE SCALE GENOMIC DNA]</scope>
    <source>
        <strain evidence="2 3">DSM 18978</strain>
    </source>
</reference>
<evidence type="ECO:0000313" key="2">
    <source>
        <dbReference type="EMBL" id="SCX76247.1"/>
    </source>
</evidence>
<dbReference type="CDD" id="cd07750">
    <property type="entry name" value="PolyPPase_VTC_like"/>
    <property type="match status" value="1"/>
</dbReference>
<dbReference type="Gene3D" id="3.20.100.30">
    <property type="entry name" value="VTC, catalytic tunnel domain"/>
    <property type="match status" value="1"/>
</dbReference>
<feature type="domain" description="VTC" evidence="1">
    <location>
        <begin position="7"/>
        <end position="233"/>
    </location>
</feature>
<dbReference type="InterPro" id="IPR018966">
    <property type="entry name" value="VTC_domain"/>
</dbReference>
<dbReference type="STRING" id="1120976.SAMN03080606_00089"/>
<sequence length="248" mass="29493">MDQEVFNRYEFKYIIDHEKYKKVYDEVKGRLTVDPFGNGEGHYRILSFYYDTPEDTFFHETLNGTVFRQKLRLRAYNNVNPNSDVFLEVKQKHDGVVNKRRTKLPLREAYAFLNQQHSNSRIDHFQASNKQILNEIHFLKNFYELKPKIIISYDRQAFQGVEEKDLRVTFDTDLRKDENCSKIEDYKNGEPIMESGLYVLEVKVNSRIPYWLTRILSECECYKQGVSKYCIGYGDPNDDLEMPAYEAI</sequence>